<proteinExistence type="predicted"/>
<dbReference type="InterPro" id="IPR053934">
    <property type="entry name" value="HTTM_dom"/>
</dbReference>
<gene>
    <name evidence="3" type="ORF">SAMN05444955_1156</name>
</gene>
<dbReference type="Proteomes" id="UP000199695">
    <property type="component" value="Unassembled WGS sequence"/>
</dbReference>
<accession>A0A1H8HRQ9</accession>
<sequence>MAAIIQLCVMYLTAGLYKLTGSMWLDGTALYYATRTQDYFTPGLSEWLWKNETLLKGMTYATVVYQVLFPILLLYRYTKYLALLAAFAFHAGIAVFMGLIDFSWIMISCELLLLSDREFQMIFKKYKRFVAWLRMKLLQSAG</sequence>
<dbReference type="Pfam" id="PF05090">
    <property type="entry name" value="HTTM"/>
    <property type="match status" value="1"/>
</dbReference>
<dbReference type="AlphaFoldDB" id="A0A1H8HRQ9"/>
<organism evidence="3 4">
    <name type="scientific">Lihuaxuella thermophila</name>
    <dbReference type="NCBI Taxonomy" id="1173111"/>
    <lineage>
        <taxon>Bacteria</taxon>
        <taxon>Bacillati</taxon>
        <taxon>Bacillota</taxon>
        <taxon>Bacilli</taxon>
        <taxon>Bacillales</taxon>
        <taxon>Thermoactinomycetaceae</taxon>
        <taxon>Lihuaxuella</taxon>
    </lineage>
</organism>
<dbReference type="PANTHER" id="PTHR39535">
    <property type="entry name" value="SPORULATION-DELAYING PROTEIN SDPB"/>
    <property type="match status" value="1"/>
</dbReference>
<evidence type="ECO:0000259" key="2">
    <source>
        <dbReference type="Pfam" id="PF05090"/>
    </source>
</evidence>
<reference evidence="3 4" key="1">
    <citation type="submission" date="2016-10" db="EMBL/GenBank/DDBJ databases">
        <authorList>
            <person name="de Groot N.N."/>
        </authorList>
    </citation>
    <scope>NUCLEOTIDE SEQUENCE [LARGE SCALE GENOMIC DNA]</scope>
    <source>
        <strain evidence="3 4">DSM 46701</strain>
    </source>
</reference>
<keyword evidence="4" id="KW-1185">Reference proteome</keyword>
<dbReference type="InterPro" id="IPR052964">
    <property type="entry name" value="Sporulation_signal_mat"/>
</dbReference>
<evidence type="ECO:0000313" key="3">
    <source>
        <dbReference type="EMBL" id="SEN58675.1"/>
    </source>
</evidence>
<feature type="domain" description="HTTM" evidence="2">
    <location>
        <begin position="5"/>
        <end position="113"/>
    </location>
</feature>
<dbReference type="STRING" id="1173111.SAMN05444955_1156"/>
<keyword evidence="1" id="KW-0812">Transmembrane</keyword>
<dbReference type="PANTHER" id="PTHR39535:SF2">
    <property type="entry name" value="HTTM DOMAIN-CONTAINING PROTEIN"/>
    <property type="match status" value="1"/>
</dbReference>
<keyword evidence="1" id="KW-0472">Membrane</keyword>
<dbReference type="RefSeq" id="WP_089971283.1">
    <property type="nucleotide sequence ID" value="NZ_FOCQ01000015.1"/>
</dbReference>
<name>A0A1H8HRQ9_9BACL</name>
<evidence type="ECO:0000256" key="1">
    <source>
        <dbReference type="SAM" id="Phobius"/>
    </source>
</evidence>
<feature type="transmembrane region" description="Helical" evidence="1">
    <location>
        <begin position="57"/>
        <end position="75"/>
    </location>
</feature>
<keyword evidence="1" id="KW-1133">Transmembrane helix</keyword>
<protein>
    <submittedName>
        <fullName evidence="3">Vitamin K-dependent gamma-carboxylase</fullName>
    </submittedName>
</protein>
<feature type="transmembrane region" description="Helical" evidence="1">
    <location>
        <begin position="82"/>
        <end position="107"/>
    </location>
</feature>
<dbReference type="EMBL" id="FOCQ01000015">
    <property type="protein sequence ID" value="SEN58675.1"/>
    <property type="molecule type" value="Genomic_DNA"/>
</dbReference>
<evidence type="ECO:0000313" key="4">
    <source>
        <dbReference type="Proteomes" id="UP000199695"/>
    </source>
</evidence>